<dbReference type="FunFam" id="3.40.50.720:FF:000203">
    <property type="entry name" value="D-3-phosphoglycerate dehydrogenase (SerA)"/>
    <property type="match status" value="1"/>
</dbReference>
<dbReference type="InterPro" id="IPR006139">
    <property type="entry name" value="D-isomer_2_OHA_DH_cat_dom"/>
</dbReference>
<reference evidence="7" key="2">
    <citation type="submission" date="2023-01" db="EMBL/GenBank/DDBJ databases">
        <title>Draft genome sequence of Portibacter lacus strain NBRC 108769.</title>
        <authorList>
            <person name="Sun Q."/>
            <person name="Mori K."/>
        </authorList>
    </citation>
    <scope>NUCLEOTIDE SEQUENCE</scope>
    <source>
        <strain evidence="7">NBRC 108769</strain>
    </source>
</reference>
<dbReference type="PROSITE" id="PS00671">
    <property type="entry name" value="D_2_HYDROXYACID_DH_3"/>
    <property type="match status" value="1"/>
</dbReference>
<dbReference type="AlphaFoldDB" id="A0AA37SUX9"/>
<evidence type="ECO:0000256" key="1">
    <source>
        <dbReference type="ARBA" id="ARBA00005854"/>
    </source>
</evidence>
<dbReference type="InterPro" id="IPR029753">
    <property type="entry name" value="D-isomer_DH_CS"/>
</dbReference>
<keyword evidence="3" id="KW-0520">NAD</keyword>
<proteinExistence type="inferred from homology"/>
<organism evidence="7 8">
    <name type="scientific">Portibacter lacus</name>
    <dbReference type="NCBI Taxonomy" id="1099794"/>
    <lineage>
        <taxon>Bacteria</taxon>
        <taxon>Pseudomonadati</taxon>
        <taxon>Bacteroidota</taxon>
        <taxon>Saprospiria</taxon>
        <taxon>Saprospirales</taxon>
        <taxon>Haliscomenobacteraceae</taxon>
        <taxon>Portibacter</taxon>
    </lineage>
</organism>
<dbReference type="RefSeq" id="WP_235293594.1">
    <property type="nucleotide sequence ID" value="NZ_BSOH01000037.1"/>
</dbReference>
<sequence>MKIVVLDGYHLNPGDLDWSGIKQLGEVVLYVSTPEHLIVQRSAEADIVITNKVPFGKEVLDQLPNLKCICVSATGYNIIDTKVAKQNGIVVCNAPSYSSESVAQHVFASIFAIYNRIETYSKEVKAGVWAEKNDWSYTNEPVTNVYHKTLGIIGFGQIGQKVNEIAQSLGMKVISHHRHPRRDERPGVGFVDLDTLFEASDIITLHVPLNESTKNLINKDSLAKMKASSILINTGRGPLIDEEALASSLKNKQIRAAVLDVLVNEPPEKNNPLYDCENCYITPHIAWAGVEARKKLMRILEANVEAFKQGSPINVVNA</sequence>
<dbReference type="GO" id="GO:0016616">
    <property type="term" value="F:oxidoreductase activity, acting on the CH-OH group of donors, NAD or NADP as acceptor"/>
    <property type="evidence" value="ECO:0007669"/>
    <property type="project" value="InterPro"/>
</dbReference>
<dbReference type="GO" id="GO:0051287">
    <property type="term" value="F:NAD binding"/>
    <property type="evidence" value="ECO:0007669"/>
    <property type="project" value="InterPro"/>
</dbReference>
<dbReference type="Gene3D" id="3.40.50.720">
    <property type="entry name" value="NAD(P)-binding Rossmann-like Domain"/>
    <property type="match status" value="2"/>
</dbReference>
<dbReference type="InterPro" id="IPR006140">
    <property type="entry name" value="D-isomer_DH_NAD-bd"/>
</dbReference>
<dbReference type="Proteomes" id="UP001156666">
    <property type="component" value="Unassembled WGS sequence"/>
</dbReference>
<dbReference type="CDD" id="cd12162">
    <property type="entry name" value="2-Hacid_dh_4"/>
    <property type="match status" value="1"/>
</dbReference>
<name>A0AA37SUX9_9BACT</name>
<gene>
    <name evidence="7" type="ORF">GCM10007940_46900</name>
</gene>
<evidence type="ECO:0000259" key="5">
    <source>
        <dbReference type="Pfam" id="PF00389"/>
    </source>
</evidence>
<feature type="domain" description="D-isomer specific 2-hydroxyacid dehydrogenase catalytic" evidence="5">
    <location>
        <begin position="22"/>
        <end position="317"/>
    </location>
</feature>
<evidence type="ECO:0000313" key="7">
    <source>
        <dbReference type="EMBL" id="GLR20074.1"/>
    </source>
</evidence>
<feature type="domain" description="D-isomer specific 2-hydroxyacid dehydrogenase NAD-binding" evidence="6">
    <location>
        <begin position="108"/>
        <end position="286"/>
    </location>
</feature>
<evidence type="ECO:0000256" key="2">
    <source>
        <dbReference type="ARBA" id="ARBA00023002"/>
    </source>
</evidence>
<evidence type="ECO:0000256" key="3">
    <source>
        <dbReference type="ARBA" id="ARBA00023027"/>
    </source>
</evidence>
<keyword evidence="8" id="KW-1185">Reference proteome</keyword>
<evidence type="ECO:0000256" key="4">
    <source>
        <dbReference type="RuleBase" id="RU003719"/>
    </source>
</evidence>
<dbReference type="PANTHER" id="PTHR43761:SF1">
    <property type="entry name" value="D-ISOMER SPECIFIC 2-HYDROXYACID DEHYDROGENASE CATALYTIC DOMAIN-CONTAINING PROTEIN-RELATED"/>
    <property type="match status" value="1"/>
</dbReference>
<dbReference type="EMBL" id="BSOH01000037">
    <property type="protein sequence ID" value="GLR20074.1"/>
    <property type="molecule type" value="Genomic_DNA"/>
</dbReference>
<dbReference type="InterPro" id="IPR036291">
    <property type="entry name" value="NAD(P)-bd_dom_sf"/>
</dbReference>
<evidence type="ECO:0000313" key="8">
    <source>
        <dbReference type="Proteomes" id="UP001156666"/>
    </source>
</evidence>
<comment type="similarity">
    <text evidence="1 4">Belongs to the D-isomer specific 2-hydroxyacid dehydrogenase family.</text>
</comment>
<comment type="caution">
    <text evidence="7">The sequence shown here is derived from an EMBL/GenBank/DDBJ whole genome shotgun (WGS) entry which is preliminary data.</text>
</comment>
<protein>
    <submittedName>
        <fullName evidence="7">Glycerate dehydrogenase</fullName>
    </submittedName>
</protein>
<dbReference type="SUPFAM" id="SSF51735">
    <property type="entry name" value="NAD(P)-binding Rossmann-fold domains"/>
    <property type="match status" value="1"/>
</dbReference>
<evidence type="ECO:0000259" key="6">
    <source>
        <dbReference type="Pfam" id="PF02826"/>
    </source>
</evidence>
<reference evidence="7" key="1">
    <citation type="journal article" date="2014" name="Int. J. Syst. Evol. Microbiol.">
        <title>Complete genome sequence of Corynebacterium casei LMG S-19264T (=DSM 44701T), isolated from a smear-ripened cheese.</title>
        <authorList>
            <consortium name="US DOE Joint Genome Institute (JGI-PGF)"/>
            <person name="Walter F."/>
            <person name="Albersmeier A."/>
            <person name="Kalinowski J."/>
            <person name="Ruckert C."/>
        </authorList>
    </citation>
    <scope>NUCLEOTIDE SEQUENCE</scope>
    <source>
        <strain evidence="7">NBRC 108769</strain>
    </source>
</reference>
<dbReference type="Pfam" id="PF00389">
    <property type="entry name" value="2-Hacid_dh"/>
    <property type="match status" value="1"/>
</dbReference>
<dbReference type="Pfam" id="PF02826">
    <property type="entry name" value="2-Hacid_dh_C"/>
    <property type="match status" value="1"/>
</dbReference>
<dbReference type="SUPFAM" id="SSF52283">
    <property type="entry name" value="Formate/glycerate dehydrogenase catalytic domain-like"/>
    <property type="match status" value="1"/>
</dbReference>
<accession>A0AA37SUX9</accession>
<dbReference type="PROSITE" id="PS00670">
    <property type="entry name" value="D_2_HYDROXYACID_DH_2"/>
    <property type="match status" value="1"/>
</dbReference>
<keyword evidence="2 4" id="KW-0560">Oxidoreductase</keyword>
<dbReference type="InterPro" id="IPR050418">
    <property type="entry name" value="D-iso_2-hydroxyacid_DH_PdxB"/>
</dbReference>
<dbReference type="PANTHER" id="PTHR43761">
    <property type="entry name" value="D-ISOMER SPECIFIC 2-HYDROXYACID DEHYDROGENASE FAMILY PROTEIN (AFU_ORTHOLOGUE AFUA_1G13630)"/>
    <property type="match status" value="1"/>
</dbReference>